<dbReference type="InterPro" id="IPR007627">
    <property type="entry name" value="RNA_pol_sigma70_r2"/>
</dbReference>
<feature type="compositionally biased region" description="Basic and acidic residues" evidence="5">
    <location>
        <begin position="128"/>
        <end position="144"/>
    </location>
</feature>
<dbReference type="eggNOG" id="COG1595">
    <property type="taxonomic scope" value="Bacteria"/>
</dbReference>
<dbReference type="GO" id="GO:0003677">
    <property type="term" value="F:DNA binding"/>
    <property type="evidence" value="ECO:0007669"/>
    <property type="project" value="InterPro"/>
</dbReference>
<evidence type="ECO:0000256" key="3">
    <source>
        <dbReference type="ARBA" id="ARBA00023082"/>
    </source>
</evidence>
<dbReference type="InterPro" id="IPR036388">
    <property type="entry name" value="WH-like_DNA-bd_sf"/>
</dbReference>
<keyword evidence="9" id="KW-1185">Reference proteome</keyword>
<dbReference type="Gene3D" id="1.10.10.10">
    <property type="entry name" value="Winged helix-like DNA-binding domain superfamily/Winged helix DNA-binding domain"/>
    <property type="match status" value="1"/>
</dbReference>
<dbReference type="CDD" id="cd06171">
    <property type="entry name" value="Sigma70_r4"/>
    <property type="match status" value="1"/>
</dbReference>
<dbReference type="AlphaFoldDB" id="A0A091B2X6"/>
<dbReference type="Pfam" id="PF04542">
    <property type="entry name" value="Sigma70_r2"/>
    <property type="match status" value="1"/>
</dbReference>
<dbReference type="PANTHER" id="PTHR43133">
    <property type="entry name" value="RNA POLYMERASE ECF-TYPE SIGMA FACTO"/>
    <property type="match status" value="1"/>
</dbReference>
<evidence type="ECO:0000313" key="8">
    <source>
        <dbReference type="EMBL" id="KFN46031.1"/>
    </source>
</evidence>
<keyword evidence="4" id="KW-0804">Transcription</keyword>
<dbReference type="InterPro" id="IPR013325">
    <property type="entry name" value="RNA_pol_sigma_r2"/>
</dbReference>
<reference evidence="8 9" key="1">
    <citation type="submission" date="2013-09" db="EMBL/GenBank/DDBJ databases">
        <title>Genome sequencing of Arenimonas metalli.</title>
        <authorList>
            <person name="Chen F."/>
            <person name="Wang G."/>
        </authorList>
    </citation>
    <scope>NUCLEOTIDE SEQUENCE [LARGE SCALE GENOMIC DNA]</scope>
    <source>
        <strain evidence="8 9">CF5-1</strain>
    </source>
</reference>
<feature type="region of interest" description="Disordered" evidence="5">
    <location>
        <begin position="128"/>
        <end position="156"/>
    </location>
</feature>
<gene>
    <name evidence="8" type="ORF">N787_11500</name>
</gene>
<dbReference type="SUPFAM" id="SSF88659">
    <property type="entry name" value="Sigma3 and sigma4 domains of RNA polymerase sigma factors"/>
    <property type="match status" value="1"/>
</dbReference>
<comment type="similarity">
    <text evidence="1">Belongs to the sigma-70 factor family. ECF subfamily.</text>
</comment>
<protein>
    <recommendedName>
        <fullName evidence="10">Sigma-70 family RNA polymerase sigma factor</fullName>
    </recommendedName>
</protein>
<evidence type="ECO:0000259" key="6">
    <source>
        <dbReference type="Pfam" id="PF04542"/>
    </source>
</evidence>
<keyword evidence="3" id="KW-0731">Sigma factor</keyword>
<sequence>MPARRPGFTWPSRCRKPNGAAFTRIRAIATQLASPDTTDAPGDEAALVALVGRMRFGDTAALGQLYDLALARVYGLAMRVLRHPEDAEEVVSDVFLQAWEQAAGFCPERGAVMAWLLTLTWSRAVDKQRRGRRQRLEQPLHPDGTDESYTPGETNPADVLDRLGNTQAVQRAFKALSPAQRTVIELTYLEDLSQPEIAQRTGLPLGTVKSHARRGLAAMRAALMADGESQ</sequence>
<dbReference type="PANTHER" id="PTHR43133:SF66">
    <property type="entry name" value="ECF RNA POLYMERASE SIGMA FACTOR SIGK"/>
    <property type="match status" value="1"/>
</dbReference>
<feature type="domain" description="RNA polymerase sigma factor 70 region 4 type 2" evidence="7">
    <location>
        <begin position="167"/>
        <end position="219"/>
    </location>
</feature>
<dbReference type="InterPro" id="IPR039425">
    <property type="entry name" value="RNA_pol_sigma-70-like"/>
</dbReference>
<proteinExistence type="inferred from homology"/>
<dbReference type="GO" id="GO:0006352">
    <property type="term" value="P:DNA-templated transcription initiation"/>
    <property type="evidence" value="ECO:0007669"/>
    <property type="project" value="InterPro"/>
</dbReference>
<dbReference type="OrthoDB" id="9784272at2"/>
<evidence type="ECO:0000313" key="9">
    <source>
        <dbReference type="Proteomes" id="UP000029393"/>
    </source>
</evidence>
<evidence type="ECO:0000256" key="2">
    <source>
        <dbReference type="ARBA" id="ARBA00023015"/>
    </source>
</evidence>
<name>A0A091B2X6_9GAMM</name>
<dbReference type="InterPro" id="IPR014284">
    <property type="entry name" value="RNA_pol_sigma-70_dom"/>
</dbReference>
<keyword evidence="2" id="KW-0805">Transcription regulation</keyword>
<dbReference type="GO" id="GO:0016987">
    <property type="term" value="F:sigma factor activity"/>
    <property type="evidence" value="ECO:0007669"/>
    <property type="project" value="UniProtKB-KW"/>
</dbReference>
<dbReference type="EMBL" id="AVCK01000020">
    <property type="protein sequence ID" value="KFN46031.1"/>
    <property type="molecule type" value="Genomic_DNA"/>
</dbReference>
<dbReference type="RefSeq" id="WP_052575277.1">
    <property type="nucleotide sequence ID" value="NZ_AVCK01000020.1"/>
</dbReference>
<dbReference type="Pfam" id="PF08281">
    <property type="entry name" value="Sigma70_r4_2"/>
    <property type="match status" value="1"/>
</dbReference>
<dbReference type="Gene3D" id="1.10.1740.10">
    <property type="match status" value="1"/>
</dbReference>
<dbReference type="NCBIfam" id="TIGR02937">
    <property type="entry name" value="sigma70-ECF"/>
    <property type="match status" value="1"/>
</dbReference>
<dbReference type="InterPro" id="IPR013324">
    <property type="entry name" value="RNA_pol_sigma_r3/r4-like"/>
</dbReference>
<dbReference type="STRING" id="1384056.N787_11500"/>
<evidence type="ECO:0000256" key="4">
    <source>
        <dbReference type="ARBA" id="ARBA00023163"/>
    </source>
</evidence>
<evidence type="ECO:0000256" key="5">
    <source>
        <dbReference type="SAM" id="MobiDB-lite"/>
    </source>
</evidence>
<comment type="caution">
    <text evidence="8">The sequence shown here is derived from an EMBL/GenBank/DDBJ whole genome shotgun (WGS) entry which is preliminary data.</text>
</comment>
<organism evidence="8 9">
    <name type="scientific">Arenimonas metalli CF5-1</name>
    <dbReference type="NCBI Taxonomy" id="1384056"/>
    <lineage>
        <taxon>Bacteria</taxon>
        <taxon>Pseudomonadati</taxon>
        <taxon>Pseudomonadota</taxon>
        <taxon>Gammaproteobacteria</taxon>
        <taxon>Lysobacterales</taxon>
        <taxon>Lysobacteraceae</taxon>
        <taxon>Arenimonas</taxon>
    </lineage>
</organism>
<evidence type="ECO:0008006" key="10">
    <source>
        <dbReference type="Google" id="ProtNLM"/>
    </source>
</evidence>
<evidence type="ECO:0000256" key="1">
    <source>
        <dbReference type="ARBA" id="ARBA00010641"/>
    </source>
</evidence>
<evidence type="ECO:0000259" key="7">
    <source>
        <dbReference type="Pfam" id="PF08281"/>
    </source>
</evidence>
<dbReference type="PATRIC" id="fig|1384056.3.peg.1515"/>
<accession>A0A091B2X6</accession>
<dbReference type="InterPro" id="IPR013249">
    <property type="entry name" value="RNA_pol_sigma70_r4_t2"/>
</dbReference>
<dbReference type="SUPFAM" id="SSF88946">
    <property type="entry name" value="Sigma2 domain of RNA polymerase sigma factors"/>
    <property type="match status" value="1"/>
</dbReference>
<feature type="domain" description="RNA polymerase sigma-70 region 2" evidence="6">
    <location>
        <begin position="66"/>
        <end position="133"/>
    </location>
</feature>
<dbReference type="Proteomes" id="UP000029393">
    <property type="component" value="Unassembled WGS sequence"/>
</dbReference>